<dbReference type="Pfam" id="PF25976">
    <property type="entry name" value="LpqB_N"/>
    <property type="match status" value="1"/>
</dbReference>
<dbReference type="HOGENOM" id="CLU_032207_0_0_11"/>
<evidence type="ECO:0000259" key="1">
    <source>
        <dbReference type="SMART" id="SM00909"/>
    </source>
</evidence>
<dbReference type="InterPro" id="IPR019606">
    <property type="entry name" value="GerMN"/>
</dbReference>
<dbReference type="AlphaFoldDB" id="A0A075JMB1"/>
<dbReference type="eggNOG" id="COG5401">
    <property type="taxonomic scope" value="Bacteria"/>
</dbReference>
<dbReference type="SMART" id="SM00909">
    <property type="entry name" value="Germane"/>
    <property type="match status" value="1"/>
</dbReference>
<proteinExistence type="predicted"/>
<dbReference type="Pfam" id="PF10646">
    <property type="entry name" value="Germane"/>
    <property type="match status" value="1"/>
</dbReference>
<evidence type="ECO:0000313" key="2">
    <source>
        <dbReference type="EMBL" id="AIF41248.1"/>
    </source>
</evidence>
<keyword evidence="3" id="KW-1185">Reference proteome</keyword>
<accession>A0A075JMB1</accession>
<dbReference type="InterPro" id="IPR018910">
    <property type="entry name" value="LpqB_C"/>
</dbReference>
<feature type="domain" description="GerMN" evidence="1">
    <location>
        <begin position="198"/>
        <end position="288"/>
    </location>
</feature>
<name>A0A075JMB1_9MICO</name>
<dbReference type="SUPFAM" id="SSF63825">
    <property type="entry name" value="YWTD domain"/>
    <property type="match status" value="1"/>
</dbReference>
<dbReference type="KEGG" id="dni:HX89_10170"/>
<reference evidence="2 3" key="1">
    <citation type="submission" date="2014-07" db="EMBL/GenBank/DDBJ databases">
        <title>Genome Sequencing of Dermacoccus nishinomiyaensis.</title>
        <authorList>
            <person name="Hong K.W."/>
            <person name="Chan K.G."/>
        </authorList>
    </citation>
    <scope>NUCLEOTIDE SEQUENCE [LARGE SCALE GENOMIC DNA]</scope>
    <source>
        <strain evidence="2 3">M25</strain>
    </source>
</reference>
<dbReference type="Pfam" id="PF10647">
    <property type="entry name" value="Gmad1"/>
    <property type="match status" value="1"/>
</dbReference>
<protein>
    <recommendedName>
        <fullName evidence="1">GerMN domain-containing protein</fullName>
    </recommendedName>
</protein>
<organism evidence="2 3">
    <name type="scientific">Dermacoccus nishinomiyaensis</name>
    <dbReference type="NCBI Taxonomy" id="1274"/>
    <lineage>
        <taxon>Bacteria</taxon>
        <taxon>Bacillati</taxon>
        <taxon>Actinomycetota</taxon>
        <taxon>Actinomycetes</taxon>
        <taxon>Micrococcales</taxon>
        <taxon>Dermacoccaceae</taxon>
        <taxon>Dermacoccus</taxon>
    </lineage>
</organism>
<sequence length="596" mass="61879">MAVAAAASVFATAGCVGLPSTSSVAPGKAVDAKDDSEPLAVEPLTASAYDDPRQIATGFLRAQMSAHDDYQAARTFLTGDASRRWKPGSAVTVFAGDSDITATRPDTTTVRLSVPVVATIDADGHLVRQPSTTRRDLRFTVGSTAGGWRLSQVPDGLGVWISSTDVARLFSRVNVYYPAAYGRSLVPDPRLLPRQGLATALARAALSAPPQWLRPAIATSLPTGTALAVDAVPVRDGEADVALSSRASAADNPARAALWASVTATVMQAPEVRSVSVRVGGARLETDNLPAQVSDPSQVGYSITADSLDEVISRSGAYLAWTHAQANDSVSGTDARAAQGRPVLPAVPADWSLLAAGQGGRQIAAISKDRTSVRRWLNGTDVTVPDLGNQLVRPAFDSSGWLWVAGRTSSASPSSQASRSKRTGDTSSAALWALDTTSTSPTRTPTALDVPWLGASSVTSLSVSPEGSRVALTIRDRDDARAVVAAVERDERGRPVSLGPAHDIAPGVHDVKDVVWADGTSLAVLGTSDGLLQPTLVPLDDAPVPLGGVTGASSLVSTLDGRSGLFVRTDANTVFTRQGSSWSSFLTRGDLIAPRS</sequence>
<dbReference type="EMBL" id="CP008889">
    <property type="protein sequence ID" value="AIF41248.1"/>
    <property type="molecule type" value="Genomic_DNA"/>
</dbReference>
<dbReference type="InterPro" id="IPR059026">
    <property type="entry name" value="LpqB_N"/>
</dbReference>
<evidence type="ECO:0000313" key="3">
    <source>
        <dbReference type="Proteomes" id="UP000027986"/>
    </source>
</evidence>
<dbReference type="Proteomes" id="UP000027986">
    <property type="component" value="Chromosome"/>
</dbReference>
<gene>
    <name evidence="2" type="ORF">HX89_10170</name>
</gene>